<organism evidence="1 2">
    <name type="scientific">Negadavirga shengliensis</name>
    <dbReference type="NCBI Taxonomy" id="1389218"/>
    <lineage>
        <taxon>Bacteria</taxon>
        <taxon>Pseudomonadati</taxon>
        <taxon>Bacteroidota</taxon>
        <taxon>Cytophagia</taxon>
        <taxon>Cytophagales</taxon>
        <taxon>Cyclobacteriaceae</taxon>
        <taxon>Negadavirga</taxon>
    </lineage>
</organism>
<dbReference type="RefSeq" id="WP_377069079.1">
    <property type="nucleotide sequence ID" value="NZ_JBHSJJ010000023.1"/>
</dbReference>
<accession>A0ABV9T7V0</accession>
<reference evidence="2" key="1">
    <citation type="journal article" date="2019" name="Int. J. Syst. Evol. Microbiol.">
        <title>The Global Catalogue of Microorganisms (GCM) 10K type strain sequencing project: providing services to taxonomists for standard genome sequencing and annotation.</title>
        <authorList>
            <consortium name="The Broad Institute Genomics Platform"/>
            <consortium name="The Broad Institute Genome Sequencing Center for Infectious Disease"/>
            <person name="Wu L."/>
            <person name="Ma J."/>
        </authorList>
    </citation>
    <scope>NUCLEOTIDE SEQUENCE [LARGE SCALE GENOMIC DNA]</scope>
    <source>
        <strain evidence="2">CGMCC 4.7466</strain>
    </source>
</reference>
<evidence type="ECO:0000313" key="2">
    <source>
        <dbReference type="Proteomes" id="UP001595818"/>
    </source>
</evidence>
<evidence type="ECO:0008006" key="3">
    <source>
        <dbReference type="Google" id="ProtNLM"/>
    </source>
</evidence>
<gene>
    <name evidence="1" type="ORF">ACFPFU_24260</name>
</gene>
<name>A0ABV9T7V0_9BACT</name>
<keyword evidence="2" id="KW-1185">Reference proteome</keyword>
<dbReference type="EMBL" id="JBHSJJ010000023">
    <property type="protein sequence ID" value="MFC4874840.1"/>
    <property type="molecule type" value="Genomic_DNA"/>
</dbReference>
<evidence type="ECO:0000313" key="1">
    <source>
        <dbReference type="EMBL" id="MFC4874840.1"/>
    </source>
</evidence>
<comment type="caution">
    <text evidence="1">The sequence shown here is derived from an EMBL/GenBank/DDBJ whole genome shotgun (WGS) entry which is preliminary data.</text>
</comment>
<sequence>MRIIIAFIFTCTVAGHLFLSCGGKEDTKDLQAPLFDNLGDYQVEISITLVQHLLNRDINLTYGFNYREAAKAFLEATRLDPSCAIRQWDIAYQNIRQNPYFSSFMAEIPPVSLCGPVVSK</sequence>
<proteinExistence type="predicted"/>
<dbReference type="Proteomes" id="UP001595818">
    <property type="component" value="Unassembled WGS sequence"/>
</dbReference>
<dbReference type="PROSITE" id="PS51257">
    <property type="entry name" value="PROKAR_LIPOPROTEIN"/>
    <property type="match status" value="1"/>
</dbReference>
<protein>
    <recommendedName>
        <fullName evidence="3">Tetratricopeptide repeat protein</fullName>
    </recommendedName>
</protein>